<keyword evidence="4" id="KW-1185">Reference proteome</keyword>
<reference evidence="2 3" key="2">
    <citation type="journal article" date="2019" name="Science, e1252229">
        <title>Invertible promoters mediate bacterial phase variation, antibiotic resistance, and host adaptation in the gut.</title>
        <authorList>
            <person name="Jiang X."/>
            <person name="Hall A.B."/>
            <person name="Arthur T.D."/>
            <person name="Plichta D.R."/>
            <person name="Covington C.T."/>
            <person name="Poyet M."/>
            <person name="Crothers J."/>
            <person name="Moses P.L."/>
            <person name="Tolonen A.C."/>
            <person name="Vlamakis H."/>
            <person name="Alm E.J."/>
            <person name="Xavier R.J."/>
        </authorList>
    </citation>
    <scope>NUCLEOTIDE SEQUENCE [LARGE SCALE GENOMIC DNA]</scope>
    <source>
        <strain evidence="2">Bj_0095</strain>
        <strain evidence="3">bj_0095</strain>
    </source>
</reference>
<dbReference type="EMBL" id="VVZX01000024">
    <property type="protein sequence ID" value="KAA5271397.1"/>
    <property type="molecule type" value="Genomic_DNA"/>
</dbReference>
<dbReference type="EMBL" id="RCXL01000026">
    <property type="protein sequence ID" value="RYT70667.1"/>
    <property type="molecule type" value="Genomic_DNA"/>
</dbReference>
<dbReference type="RefSeq" id="WP_130089104.1">
    <property type="nucleotide sequence ID" value="NZ_RCXL01000026.1"/>
</dbReference>
<dbReference type="Proteomes" id="UP000335496">
    <property type="component" value="Unassembled WGS sequence"/>
</dbReference>
<evidence type="ECO:0000313" key="2">
    <source>
        <dbReference type="EMBL" id="RYT70667.1"/>
    </source>
</evidence>
<name>A0A4Q5GQ24_9BACE</name>
<evidence type="ECO:0000313" key="1">
    <source>
        <dbReference type="EMBL" id="KAA5271397.1"/>
    </source>
</evidence>
<evidence type="ECO:0000313" key="3">
    <source>
        <dbReference type="Proteomes" id="UP000291917"/>
    </source>
</evidence>
<organism evidence="2 3">
    <name type="scientific">Bacteroides eggerthii</name>
    <dbReference type="NCBI Taxonomy" id="28111"/>
    <lineage>
        <taxon>Bacteria</taxon>
        <taxon>Pseudomonadati</taxon>
        <taxon>Bacteroidota</taxon>
        <taxon>Bacteroidia</taxon>
        <taxon>Bacteroidales</taxon>
        <taxon>Bacteroidaceae</taxon>
        <taxon>Bacteroides</taxon>
    </lineage>
</organism>
<comment type="caution">
    <text evidence="2">The sequence shown here is derived from an EMBL/GenBank/DDBJ whole genome shotgun (WGS) entry which is preliminary data.</text>
</comment>
<gene>
    <name evidence="2" type="ORF">EAJ03_15125</name>
    <name evidence="1" type="ORF">F2Z23_15330</name>
</gene>
<proteinExistence type="predicted"/>
<evidence type="ECO:0000313" key="4">
    <source>
        <dbReference type="Proteomes" id="UP000335496"/>
    </source>
</evidence>
<sequence>MYSKLDRLEKNGLNLPVNAGSCVKLASYLNKELDDDKQFFSHHEDAVTLKEVVEKIDNNKKTLKKNQEKFYSLSYNPSPKEIAHLVYLATGKKVTNLSELTGEEKVKVFAEFKNYIRDCMDIYARNFNRDRTLSAEDLVYFGRIEEYRHYSYKDEEVRLGLKERGQLKEGLNLHAHIIVSRMDVTQTIALSPRAKSKGNTNFLNGKEVKNGFNMKEWQKECFEHFSNKFRYIYTTDERFYDDNVSYEKHKFRIKNVIMNEVMEDMHEEHKLLSGMRMINMIIHPSKKAMSLYIMKRVKDILSENESVI</sequence>
<dbReference type="Pfam" id="PF18976">
    <property type="entry name" value="DUF5712"/>
    <property type="match status" value="1"/>
</dbReference>
<protein>
    <submittedName>
        <fullName evidence="2">Mobilization protein</fullName>
    </submittedName>
</protein>
<accession>A0A4Q5GQ24</accession>
<dbReference type="InterPro" id="IPR043766">
    <property type="entry name" value="BfmA-like"/>
</dbReference>
<reference evidence="1 4" key="1">
    <citation type="journal article" date="2019" name="Nat. Med.">
        <title>A library of human gut bacterial isolates paired with longitudinal multiomics data enables mechanistic microbiome research.</title>
        <authorList>
            <person name="Poyet M."/>
            <person name="Groussin M."/>
            <person name="Gibbons S.M."/>
            <person name="Avila-Pacheco J."/>
            <person name="Jiang X."/>
            <person name="Kearney S.M."/>
            <person name="Perrotta A.R."/>
            <person name="Berdy B."/>
            <person name="Zhao S."/>
            <person name="Lieberman T.D."/>
            <person name="Swanson P.K."/>
            <person name="Smith M."/>
            <person name="Roesemann S."/>
            <person name="Alexander J.E."/>
            <person name="Rich S.A."/>
            <person name="Livny J."/>
            <person name="Vlamakis H."/>
            <person name="Clish C."/>
            <person name="Bullock K."/>
            <person name="Deik A."/>
            <person name="Scott J."/>
            <person name="Pierce K.A."/>
            <person name="Xavier R.J."/>
            <person name="Alm E.J."/>
        </authorList>
    </citation>
    <scope>NUCLEOTIDE SEQUENCE [LARGE SCALE GENOMIC DNA]</scope>
    <source>
        <strain evidence="1 4">BIOML-A1</strain>
    </source>
</reference>
<dbReference type="Proteomes" id="UP000291917">
    <property type="component" value="Unassembled WGS sequence"/>
</dbReference>
<dbReference type="AlphaFoldDB" id="A0A4Q5GQ24"/>